<comment type="caution">
    <text evidence="2">The sequence shown here is derived from an EMBL/GenBank/DDBJ whole genome shotgun (WGS) entry which is preliminary data.</text>
</comment>
<dbReference type="PANTHER" id="PTHR36966">
    <property type="entry name" value="REP-ASSOCIATED TYROSINE TRANSPOSASE"/>
    <property type="match status" value="1"/>
</dbReference>
<dbReference type="PANTHER" id="PTHR36966:SF1">
    <property type="entry name" value="REP-ASSOCIATED TYROSINE TRANSPOSASE"/>
    <property type="match status" value="1"/>
</dbReference>
<dbReference type="EMBL" id="SRMP02000012">
    <property type="protein sequence ID" value="MFN0291638.1"/>
    <property type="molecule type" value="Genomic_DNA"/>
</dbReference>
<name>A0ABW9JGW6_9SPHI</name>
<evidence type="ECO:0000259" key="1">
    <source>
        <dbReference type="SMART" id="SM01321"/>
    </source>
</evidence>
<dbReference type="InterPro" id="IPR002686">
    <property type="entry name" value="Transposase_17"/>
</dbReference>
<accession>A0ABW9JGW6</accession>
<dbReference type="InterPro" id="IPR036515">
    <property type="entry name" value="Transposase_17_sf"/>
</dbReference>
<proteinExistence type="predicted"/>
<gene>
    <name evidence="2" type="ORF">E5L68_009540</name>
</gene>
<evidence type="ECO:0000313" key="2">
    <source>
        <dbReference type="EMBL" id="MFN0291638.1"/>
    </source>
</evidence>
<keyword evidence="3" id="KW-1185">Reference proteome</keyword>
<dbReference type="InterPro" id="IPR052715">
    <property type="entry name" value="RAYT_transposase"/>
</dbReference>
<feature type="domain" description="Transposase IS200-like" evidence="1">
    <location>
        <begin position="22"/>
        <end position="164"/>
    </location>
</feature>
<evidence type="ECO:0000313" key="3">
    <source>
        <dbReference type="Proteomes" id="UP001517367"/>
    </source>
</evidence>
<dbReference type="Gene3D" id="3.30.70.1290">
    <property type="entry name" value="Transposase IS200-like"/>
    <property type="match status" value="1"/>
</dbReference>
<sequence length="180" mass="21375">MGDKFQNKYRIPSNRLQGFDYSSHGLYFVTICTKDRIHYFGNISSVETDNYPSLRLTKIGQIANDFWKEIPKHYPFVELDEFVIMPNHLHGILFFNRPEKSDWIENKFGSQSQNLGAVIRAFKASVKRHANNYQIEFDWQTRFHDRIIRDDRELRAIRGYIINNPEKWTDDDLNAGRRAT</sequence>
<protein>
    <submittedName>
        <fullName evidence="2">Transposase</fullName>
    </submittedName>
</protein>
<dbReference type="RefSeq" id="WP_138728229.1">
    <property type="nucleotide sequence ID" value="NZ_SRMP02000012.1"/>
</dbReference>
<organism evidence="2 3">
    <name type="scientific">Pedobacter helvus</name>
    <dbReference type="NCBI Taxonomy" id="2563444"/>
    <lineage>
        <taxon>Bacteria</taxon>
        <taxon>Pseudomonadati</taxon>
        <taxon>Bacteroidota</taxon>
        <taxon>Sphingobacteriia</taxon>
        <taxon>Sphingobacteriales</taxon>
        <taxon>Sphingobacteriaceae</taxon>
        <taxon>Pedobacter</taxon>
    </lineage>
</organism>
<reference evidence="2 3" key="1">
    <citation type="submission" date="2024-12" db="EMBL/GenBank/DDBJ databases">
        <authorList>
            <person name="Hu S."/>
        </authorList>
    </citation>
    <scope>NUCLEOTIDE SEQUENCE [LARGE SCALE GENOMIC DNA]</scope>
    <source>
        <strain evidence="2 3">P-25</strain>
    </source>
</reference>
<dbReference type="SUPFAM" id="SSF143422">
    <property type="entry name" value="Transposase IS200-like"/>
    <property type="match status" value="1"/>
</dbReference>
<dbReference type="Proteomes" id="UP001517367">
    <property type="component" value="Unassembled WGS sequence"/>
</dbReference>
<dbReference type="SMART" id="SM01321">
    <property type="entry name" value="Y1_Tnp"/>
    <property type="match status" value="1"/>
</dbReference>